<name>A0A9P7E9S9_9AGAM</name>
<organism evidence="1 2">
    <name type="scientific">Suillus subaureus</name>
    <dbReference type="NCBI Taxonomy" id="48587"/>
    <lineage>
        <taxon>Eukaryota</taxon>
        <taxon>Fungi</taxon>
        <taxon>Dikarya</taxon>
        <taxon>Basidiomycota</taxon>
        <taxon>Agaricomycotina</taxon>
        <taxon>Agaricomycetes</taxon>
        <taxon>Agaricomycetidae</taxon>
        <taxon>Boletales</taxon>
        <taxon>Suillineae</taxon>
        <taxon>Suillaceae</taxon>
        <taxon>Suillus</taxon>
    </lineage>
</organism>
<gene>
    <name evidence="1" type="ORF">BJ212DRAFT_1217848</name>
</gene>
<protein>
    <submittedName>
        <fullName evidence="1">Uncharacterized protein</fullName>
    </submittedName>
</protein>
<dbReference type="AlphaFoldDB" id="A0A9P7E9S9"/>
<sequence length="163" mass="18428">MHLLTTDPNLEQCPDFTSLSLQDSCLPLLSASVDDAQAATILRTIWTATNMAYKLQWQLQLDVAAHETTECKWLLAEAEAQCCITQDLQDAVLLDEDRKKNRIHHIPIPDRPHLSCAAETFIVSNFALCKLDKAQFIELYYWTNKGIADAQLDFKSVDDDSMV</sequence>
<comment type="caution">
    <text evidence="1">The sequence shown here is derived from an EMBL/GenBank/DDBJ whole genome shotgun (WGS) entry which is preliminary data.</text>
</comment>
<dbReference type="RefSeq" id="XP_041192182.1">
    <property type="nucleotide sequence ID" value="XM_041329331.1"/>
</dbReference>
<dbReference type="GeneID" id="64623348"/>
<keyword evidence="2" id="KW-1185">Reference proteome</keyword>
<reference evidence="1" key="1">
    <citation type="journal article" date="2020" name="New Phytol.">
        <title>Comparative genomics reveals dynamic genome evolution in host specialist ectomycorrhizal fungi.</title>
        <authorList>
            <person name="Lofgren L.A."/>
            <person name="Nguyen N.H."/>
            <person name="Vilgalys R."/>
            <person name="Ruytinx J."/>
            <person name="Liao H.L."/>
            <person name="Branco S."/>
            <person name="Kuo A."/>
            <person name="LaButti K."/>
            <person name="Lipzen A."/>
            <person name="Andreopoulos W."/>
            <person name="Pangilinan J."/>
            <person name="Riley R."/>
            <person name="Hundley H."/>
            <person name="Na H."/>
            <person name="Barry K."/>
            <person name="Grigoriev I.V."/>
            <person name="Stajich J.E."/>
            <person name="Kennedy P.G."/>
        </authorList>
    </citation>
    <scope>NUCLEOTIDE SEQUENCE</scope>
    <source>
        <strain evidence="1">MN1</strain>
    </source>
</reference>
<dbReference type="OrthoDB" id="2688210at2759"/>
<evidence type="ECO:0000313" key="2">
    <source>
        <dbReference type="Proteomes" id="UP000807769"/>
    </source>
</evidence>
<dbReference type="EMBL" id="JABBWG010000019">
    <property type="protein sequence ID" value="KAG1815045.1"/>
    <property type="molecule type" value="Genomic_DNA"/>
</dbReference>
<evidence type="ECO:0000313" key="1">
    <source>
        <dbReference type="EMBL" id="KAG1815045.1"/>
    </source>
</evidence>
<feature type="non-terminal residue" evidence="1">
    <location>
        <position position="163"/>
    </location>
</feature>
<dbReference type="Proteomes" id="UP000807769">
    <property type="component" value="Unassembled WGS sequence"/>
</dbReference>
<proteinExistence type="predicted"/>
<accession>A0A9P7E9S9</accession>